<dbReference type="Gene3D" id="3.20.20.80">
    <property type="entry name" value="Glycosidases"/>
    <property type="match status" value="1"/>
</dbReference>
<dbReference type="InterPro" id="IPR006047">
    <property type="entry name" value="GH13_cat_dom"/>
</dbReference>
<reference evidence="3" key="1">
    <citation type="journal article" date="2023" name="Insect Mol. Biol.">
        <title>Genome sequencing provides insights into the evolution of gene families encoding plant cell wall-degrading enzymes in longhorned beetles.</title>
        <authorList>
            <person name="Shin N.R."/>
            <person name="Okamura Y."/>
            <person name="Kirsch R."/>
            <person name="Pauchet Y."/>
        </authorList>
    </citation>
    <scope>NUCLEOTIDE SEQUENCE</scope>
    <source>
        <strain evidence="3">RBIC_L_NR</strain>
    </source>
</reference>
<organism evidence="3 4">
    <name type="scientific">Rhamnusium bicolor</name>
    <dbReference type="NCBI Taxonomy" id="1586634"/>
    <lineage>
        <taxon>Eukaryota</taxon>
        <taxon>Metazoa</taxon>
        <taxon>Ecdysozoa</taxon>
        <taxon>Arthropoda</taxon>
        <taxon>Hexapoda</taxon>
        <taxon>Insecta</taxon>
        <taxon>Pterygota</taxon>
        <taxon>Neoptera</taxon>
        <taxon>Endopterygota</taxon>
        <taxon>Coleoptera</taxon>
        <taxon>Polyphaga</taxon>
        <taxon>Cucujiformia</taxon>
        <taxon>Chrysomeloidea</taxon>
        <taxon>Cerambycidae</taxon>
        <taxon>Lepturinae</taxon>
        <taxon>Rhagiini</taxon>
        <taxon>Rhamnusium</taxon>
    </lineage>
</organism>
<dbReference type="AlphaFoldDB" id="A0AAV8ZQK0"/>
<keyword evidence="1" id="KW-0812">Transmembrane</keyword>
<feature type="transmembrane region" description="Helical" evidence="1">
    <location>
        <begin position="35"/>
        <end position="55"/>
    </location>
</feature>
<evidence type="ECO:0000313" key="4">
    <source>
        <dbReference type="Proteomes" id="UP001162156"/>
    </source>
</evidence>
<keyword evidence="1" id="KW-1133">Transmembrane helix</keyword>
<proteinExistence type="predicted"/>
<dbReference type="Proteomes" id="UP001162156">
    <property type="component" value="Unassembled WGS sequence"/>
</dbReference>
<dbReference type="InterPro" id="IPR017853">
    <property type="entry name" value="GH"/>
</dbReference>
<accession>A0AAV8ZQK0</accession>
<evidence type="ECO:0000256" key="1">
    <source>
        <dbReference type="SAM" id="Phobius"/>
    </source>
</evidence>
<dbReference type="CDD" id="cd00551">
    <property type="entry name" value="AmyAc_family"/>
    <property type="match status" value="1"/>
</dbReference>
<protein>
    <recommendedName>
        <fullName evidence="2">Glycosyl hydrolase family 13 catalytic domain-containing protein</fullName>
    </recommendedName>
</protein>
<dbReference type="Pfam" id="PF00128">
    <property type="entry name" value="Alpha-amylase"/>
    <property type="match status" value="1"/>
</dbReference>
<dbReference type="GO" id="GO:0005975">
    <property type="term" value="P:carbohydrate metabolic process"/>
    <property type="evidence" value="ECO:0007669"/>
    <property type="project" value="InterPro"/>
</dbReference>
<name>A0AAV8ZQK0_9CUCU</name>
<evidence type="ECO:0000313" key="3">
    <source>
        <dbReference type="EMBL" id="KAJ8967472.1"/>
    </source>
</evidence>
<dbReference type="EMBL" id="JANEYF010000851">
    <property type="protein sequence ID" value="KAJ8967472.1"/>
    <property type="molecule type" value="Genomic_DNA"/>
</dbReference>
<feature type="domain" description="Glycosyl hydrolase family 13 catalytic" evidence="2">
    <location>
        <begin position="76"/>
        <end position="378"/>
    </location>
</feature>
<dbReference type="PANTHER" id="PTHR10357">
    <property type="entry name" value="ALPHA-AMYLASE FAMILY MEMBER"/>
    <property type="match status" value="1"/>
</dbReference>
<dbReference type="PANTHER" id="PTHR10357:SF225">
    <property type="entry name" value="MALTASE 1-LIKE PROTEIN"/>
    <property type="match status" value="1"/>
</dbReference>
<comment type="caution">
    <text evidence="3">The sequence shown here is derived from an EMBL/GenBank/DDBJ whole genome shotgun (WGS) entry which is preliminary data.</text>
</comment>
<keyword evidence="1" id="KW-0472">Membrane</keyword>
<dbReference type="SUPFAM" id="SSF51445">
    <property type="entry name" value="(Trans)glycosidases"/>
    <property type="match status" value="1"/>
</dbReference>
<gene>
    <name evidence="3" type="ORF">NQ314_002786</name>
</gene>
<evidence type="ECO:0000259" key="2">
    <source>
        <dbReference type="SMART" id="SM00642"/>
    </source>
</evidence>
<sequence length="498" mass="56442">MKETNGKTQPLQLTFRNPPDNYFFMSWNWPLIRKVCLWIFLSGLVAMVGLVIAMISTLPNKCNPPTQWYQGNVLYEIFPASFYAEDKMVGDLKGISKKADYFIKLGVRGVRLNSIFASQNYPHDFENVTSLVNIEPSLGDLTEFKVLVKTLKSRNISLILDLPVYPLVKQLSHRKMNEVKNFTIPEPTKDLIEEALQHWVINGVDGFYLKDLEHLVDDPNFASSLRIWKKIVGQDRILIVSENVVNQAPKSIINIVLNNIDLVDVILDIKSGATAVSKQIGLIQNSTLFSKPGMPWIHWSLGNVKSRRLANVLPYGNATLGATLFQLMLPGTPSIFYGDEIGLNEISDPEGQIQDIKHLHQLAMMPWQGQRRRMLPWIHGKEFTPHYDQIKLISEMTAVREKSPSIYMNSVYKEGINKANAEVKYAQKEFLVVQRWYPRRKAYVVACNLGSSQLSVDLSTLLYSGEIIVGPREDSKPGSISFKDISLWPGESVVIVLH</sequence>
<dbReference type="SMART" id="SM00642">
    <property type="entry name" value="Aamy"/>
    <property type="match status" value="1"/>
</dbReference>
<keyword evidence="4" id="KW-1185">Reference proteome</keyword>